<evidence type="ECO:0000256" key="8">
    <source>
        <dbReference type="ARBA" id="ARBA00023136"/>
    </source>
</evidence>
<feature type="domain" description="Membrane insertase YidC/Oxa/ALB C-terminal" evidence="12">
    <location>
        <begin position="146"/>
        <end position="339"/>
    </location>
</feature>
<keyword evidence="3 9" id="KW-0812">Transmembrane</keyword>
<comment type="caution">
    <text evidence="14">The sequence shown here is derived from an EMBL/GenBank/DDBJ whole genome shotgun (WGS) entry which is preliminary data.</text>
</comment>
<evidence type="ECO:0000256" key="7">
    <source>
        <dbReference type="ARBA" id="ARBA00023128"/>
    </source>
</evidence>
<dbReference type="PANTHER" id="PTHR12428:SF66">
    <property type="entry name" value="MITOCHONDRIAL INNER MEMBRANE PROTEIN OXA1L"/>
    <property type="match status" value="1"/>
</dbReference>
<evidence type="ECO:0000256" key="1">
    <source>
        <dbReference type="ARBA" id="ARBA00004448"/>
    </source>
</evidence>
<reference evidence="14 15" key="1">
    <citation type="submission" date="2019-03" db="EMBL/GenBank/DDBJ databases">
        <title>The genome sequence of a newly discovered highly antifungal drug resistant Aspergillus species, Aspergillus tanneri NIH 1004.</title>
        <authorList>
            <person name="Mounaud S."/>
            <person name="Singh I."/>
            <person name="Joardar V."/>
            <person name="Pakala S."/>
            <person name="Pakala S."/>
            <person name="Venepally P."/>
            <person name="Hoover J."/>
            <person name="Nierman W."/>
            <person name="Chung J."/>
            <person name="Losada L."/>
        </authorList>
    </citation>
    <scope>NUCLEOTIDE SEQUENCE [LARGE SCALE GENOMIC DNA]</scope>
    <source>
        <strain evidence="14 15">NIH1004</strain>
    </source>
</reference>
<feature type="compositionally biased region" description="Basic and acidic residues" evidence="10">
    <location>
        <begin position="440"/>
        <end position="494"/>
    </location>
</feature>
<dbReference type="EMBL" id="SOSA01000396">
    <property type="protein sequence ID" value="THC91638.1"/>
    <property type="molecule type" value="Genomic_DNA"/>
</dbReference>
<feature type="transmembrane region" description="Helical" evidence="11">
    <location>
        <begin position="301"/>
        <end position="317"/>
    </location>
</feature>
<dbReference type="Proteomes" id="UP000324241">
    <property type="component" value="Unassembled WGS sequence"/>
</dbReference>
<evidence type="ECO:0000313" key="13">
    <source>
        <dbReference type="EMBL" id="KAA8643073.1"/>
    </source>
</evidence>
<protein>
    <submittedName>
        <fullName evidence="13">Mitochondrial inner membrane protein oxa1</fullName>
    </submittedName>
</protein>
<evidence type="ECO:0000256" key="6">
    <source>
        <dbReference type="ARBA" id="ARBA00022989"/>
    </source>
</evidence>
<dbReference type="AlphaFoldDB" id="A0A4S3JBF8"/>
<comment type="subcellular location">
    <subcellularLocation>
        <location evidence="9">Membrane</location>
        <topology evidence="9">Multi-pass membrane protein</topology>
    </subcellularLocation>
    <subcellularLocation>
        <location evidence="1">Mitochondrion inner membrane</location>
        <topology evidence="1">Multi-pass membrane protein</topology>
    </subcellularLocation>
</comment>
<keyword evidence="8 11" id="KW-0472">Membrane</keyword>
<evidence type="ECO:0000313" key="14">
    <source>
        <dbReference type="EMBL" id="THC91638.1"/>
    </source>
</evidence>
<dbReference type="GO" id="GO:0032977">
    <property type="term" value="F:membrane insertase activity"/>
    <property type="evidence" value="ECO:0007669"/>
    <property type="project" value="InterPro"/>
</dbReference>
<proteinExistence type="inferred from homology"/>
<dbReference type="OrthoDB" id="2148490at2759"/>
<dbReference type="EMBL" id="QUQM01000005">
    <property type="protein sequence ID" value="KAA8643073.1"/>
    <property type="molecule type" value="Genomic_DNA"/>
</dbReference>
<feature type="region of interest" description="Disordered" evidence="10">
    <location>
        <begin position="417"/>
        <end position="501"/>
    </location>
</feature>
<keyword evidence="7" id="KW-0496">Mitochondrion</keyword>
<dbReference type="InterPro" id="IPR001708">
    <property type="entry name" value="YidC/ALB3/OXA1/COX18"/>
</dbReference>
<dbReference type="Pfam" id="PF02096">
    <property type="entry name" value="60KD_IMP"/>
    <property type="match status" value="1"/>
</dbReference>
<evidence type="ECO:0000313" key="16">
    <source>
        <dbReference type="Proteomes" id="UP000324241"/>
    </source>
</evidence>
<evidence type="ECO:0000256" key="5">
    <source>
        <dbReference type="ARBA" id="ARBA00022946"/>
    </source>
</evidence>
<comment type="similarity">
    <text evidence="2 9">Belongs to the OXA1/ALB3/YidC family.</text>
</comment>
<evidence type="ECO:0000256" key="10">
    <source>
        <dbReference type="SAM" id="MobiDB-lite"/>
    </source>
</evidence>
<sequence>MLGGSGLQGRGIMPAISRQRLTASSRSSRSMSSFRPPISGFPVRYGRPNQSVMGSRSWKPASPTLSTIANARFNSTSSTTLLAGQAADAAPPANASGIPDLSVTDINAIPENIGYLKELGLDYGWGPSSLVEFIIEHFHIWGGLPWWASIIGTGILIRLALLKPMLGAADTATRLNNIKPLLDPLRAKMGRLMQEGKREELVQTRAELSALQKAHGVKPYKAFLPMLQIPFGFGCYRVVKGMTSLPVPGLAMESVGWLKDLTIADPYFVLPACSALFLYLSLRKGGETGTNQFRDSSFGKMVLFGFPAISFTFMSFFPSALQLYFVATGFVGLTQAYVLGSHSFRNFAGIALPQRVLSPEQAAAQQRKTIRLLADSSEAPAKATNQAPKAVAPSWIDRTAQSAVKFQKEVVTEVTEKLNQARGKAPATNADGSPIQGPRLSEKDRKLASDYEQRRREEDEWKREERNHARREAHAKALEAERERARLAFRDAQKKASTNQR</sequence>
<accession>A0A4S3JBF8</accession>
<dbReference type="PANTHER" id="PTHR12428">
    <property type="entry name" value="OXA1"/>
    <property type="match status" value="1"/>
</dbReference>
<keyword evidence="4" id="KW-0999">Mitochondrion inner membrane</keyword>
<evidence type="ECO:0000259" key="12">
    <source>
        <dbReference type="Pfam" id="PF02096"/>
    </source>
</evidence>
<evidence type="ECO:0000313" key="15">
    <source>
        <dbReference type="Proteomes" id="UP000308092"/>
    </source>
</evidence>
<dbReference type="Proteomes" id="UP000308092">
    <property type="component" value="Unassembled WGS sequence"/>
</dbReference>
<evidence type="ECO:0000256" key="2">
    <source>
        <dbReference type="ARBA" id="ARBA00009877"/>
    </source>
</evidence>
<dbReference type="GeneID" id="54332537"/>
<dbReference type="GO" id="GO:0032979">
    <property type="term" value="P:protein insertion into mitochondrial inner membrane from matrix"/>
    <property type="evidence" value="ECO:0007669"/>
    <property type="project" value="TreeGrafter"/>
</dbReference>
<dbReference type="CDD" id="cd20069">
    <property type="entry name" value="5TM_Oxa1-like"/>
    <property type="match status" value="1"/>
</dbReference>
<feature type="transmembrane region" description="Helical" evidence="11">
    <location>
        <begin position="138"/>
        <end position="161"/>
    </location>
</feature>
<dbReference type="GO" id="GO:0005743">
    <property type="term" value="C:mitochondrial inner membrane"/>
    <property type="evidence" value="ECO:0007669"/>
    <property type="project" value="UniProtKB-SubCell"/>
</dbReference>
<keyword evidence="5" id="KW-0809">Transit peptide</keyword>
<dbReference type="RefSeq" id="XP_033422435.1">
    <property type="nucleotide sequence ID" value="XM_033574417.1"/>
</dbReference>
<gene>
    <name evidence="13" type="primary">OXA1</name>
    <name evidence="13" type="ORF">ATNIH1004_009835</name>
    <name evidence="14" type="ORF">EYZ11_008886</name>
</gene>
<keyword evidence="6 11" id="KW-1133">Transmembrane helix</keyword>
<organism evidence="14 15">
    <name type="scientific">Aspergillus tanneri</name>
    <dbReference type="NCBI Taxonomy" id="1220188"/>
    <lineage>
        <taxon>Eukaryota</taxon>
        <taxon>Fungi</taxon>
        <taxon>Dikarya</taxon>
        <taxon>Ascomycota</taxon>
        <taxon>Pezizomycotina</taxon>
        <taxon>Eurotiomycetes</taxon>
        <taxon>Eurotiomycetidae</taxon>
        <taxon>Eurotiales</taxon>
        <taxon>Aspergillaceae</taxon>
        <taxon>Aspergillus</taxon>
        <taxon>Aspergillus subgen. Circumdati</taxon>
    </lineage>
</organism>
<evidence type="ECO:0000256" key="4">
    <source>
        <dbReference type="ARBA" id="ARBA00022792"/>
    </source>
</evidence>
<evidence type="ECO:0000256" key="11">
    <source>
        <dbReference type="SAM" id="Phobius"/>
    </source>
</evidence>
<feature type="region of interest" description="Disordered" evidence="10">
    <location>
        <begin position="1"/>
        <end position="34"/>
    </location>
</feature>
<evidence type="ECO:0000256" key="3">
    <source>
        <dbReference type="ARBA" id="ARBA00022692"/>
    </source>
</evidence>
<evidence type="ECO:0000256" key="9">
    <source>
        <dbReference type="RuleBase" id="RU003945"/>
    </source>
</evidence>
<dbReference type="STRING" id="1220188.A0A4S3JBF8"/>
<name>A0A4S3JBF8_9EURO</name>
<feature type="compositionally biased region" description="Low complexity" evidence="10">
    <location>
        <begin position="17"/>
        <end position="34"/>
    </location>
</feature>
<keyword evidence="15" id="KW-1185">Reference proteome</keyword>
<dbReference type="InterPro" id="IPR028055">
    <property type="entry name" value="YidC/Oxa/ALB_C"/>
</dbReference>
<reference evidence="13 16" key="2">
    <citation type="submission" date="2019-08" db="EMBL/GenBank/DDBJ databases">
        <title>The genome sequence of a newly discovered highly antifungal drug resistant Aspergillus species, Aspergillus tanneri NIH 1004.</title>
        <authorList>
            <person name="Mounaud S."/>
            <person name="Singh I."/>
            <person name="Joardar V."/>
            <person name="Pakala S."/>
            <person name="Pakala S."/>
            <person name="Venepally P."/>
            <person name="Chung J.K."/>
            <person name="Losada L."/>
            <person name="Nierman W.C."/>
        </authorList>
    </citation>
    <scope>NUCLEOTIDE SEQUENCE [LARGE SCALE GENOMIC DNA]</scope>
    <source>
        <strain evidence="13 16">NIH1004</strain>
    </source>
</reference>
<dbReference type="VEuPathDB" id="FungiDB:EYZ11_008886"/>